<sequence>MAKNAPSAARPVTRYFRQDPTVVTTSRHTLCRNRCSGVGSAGSAAAAAGVPGSSACTPQTVVAAMPDPSRLARRALPCLMHDRTVLGPADVSDGELAAMVADLLQVPSVEVTSCRAEQVDYDIPAITTAGRYLVTGDAVVDGGRRPYAFFVKHVQEWTRSPFFAEVPEELRETAATSVPWRTEGAIYASDLADHLPDGLAVPRAVAVRTIDASSYAVWLEVVPTADVIWDIERDLAAAELLGRFAATPGIRALASAGGHDVGVHSYVAGRLDHQVLPLLRDDDLWRHPIVAPSFGPLRDRLLAAADGLPAYVEELAAVPQLVAHGDACPNNLLVRPDRPGFTMIDFGYLAPMPVGFDLGQLLVGDVQIGLRSSHDLAERDAACVRAYRDGLAAAGLDLPVATVERSHALLLLLFTGLSTLPFELLGEQPTPELQDAAAVRADIARFSLDLVDATG</sequence>
<reference evidence="2 3" key="1">
    <citation type="submission" date="2018-05" db="EMBL/GenBank/DDBJ databases">
        <title>Nocardioides silvaticus genome.</title>
        <authorList>
            <person name="Li C."/>
            <person name="Wang G."/>
        </authorList>
    </citation>
    <scope>NUCLEOTIDE SEQUENCE [LARGE SCALE GENOMIC DNA]</scope>
    <source>
        <strain evidence="2 3">CCTCC AB 2018079</strain>
    </source>
</reference>
<name>A0A316TEF4_9ACTN</name>
<comment type="caution">
    <text evidence="2">The sequence shown here is derived from an EMBL/GenBank/DDBJ whole genome shotgun (WGS) entry which is preliminary data.</text>
</comment>
<accession>A0A316TEF4</accession>
<dbReference type="Proteomes" id="UP000245507">
    <property type="component" value="Unassembled WGS sequence"/>
</dbReference>
<feature type="domain" description="Aminoglycoside phosphotransferase" evidence="1">
    <location>
        <begin position="189"/>
        <end position="366"/>
    </location>
</feature>
<dbReference type="Gene3D" id="3.90.1200.10">
    <property type="match status" value="1"/>
</dbReference>
<dbReference type="InterPro" id="IPR011009">
    <property type="entry name" value="Kinase-like_dom_sf"/>
</dbReference>
<organism evidence="2 3">
    <name type="scientific">Nocardioides silvaticus</name>
    <dbReference type="NCBI Taxonomy" id="2201891"/>
    <lineage>
        <taxon>Bacteria</taxon>
        <taxon>Bacillati</taxon>
        <taxon>Actinomycetota</taxon>
        <taxon>Actinomycetes</taxon>
        <taxon>Propionibacteriales</taxon>
        <taxon>Nocardioidaceae</taxon>
        <taxon>Nocardioides</taxon>
    </lineage>
</organism>
<evidence type="ECO:0000259" key="1">
    <source>
        <dbReference type="Pfam" id="PF01636"/>
    </source>
</evidence>
<dbReference type="AlphaFoldDB" id="A0A316TEF4"/>
<gene>
    <name evidence="2" type="ORF">DJ010_10645</name>
</gene>
<protein>
    <recommendedName>
        <fullName evidence="1">Aminoglycoside phosphotransferase domain-containing protein</fullName>
    </recommendedName>
</protein>
<evidence type="ECO:0000313" key="2">
    <source>
        <dbReference type="EMBL" id="PWN02853.1"/>
    </source>
</evidence>
<proteinExistence type="predicted"/>
<dbReference type="EMBL" id="QGDD01000004">
    <property type="protein sequence ID" value="PWN02853.1"/>
    <property type="molecule type" value="Genomic_DNA"/>
</dbReference>
<keyword evidence="3" id="KW-1185">Reference proteome</keyword>
<dbReference type="Pfam" id="PF01636">
    <property type="entry name" value="APH"/>
    <property type="match status" value="1"/>
</dbReference>
<dbReference type="SUPFAM" id="SSF56112">
    <property type="entry name" value="Protein kinase-like (PK-like)"/>
    <property type="match status" value="1"/>
</dbReference>
<dbReference type="InterPro" id="IPR002575">
    <property type="entry name" value="Aminoglycoside_PTrfase"/>
</dbReference>
<evidence type="ECO:0000313" key="3">
    <source>
        <dbReference type="Proteomes" id="UP000245507"/>
    </source>
</evidence>